<feature type="region of interest" description="Disordered" evidence="1">
    <location>
        <begin position="22"/>
        <end position="65"/>
    </location>
</feature>
<dbReference type="PANTHER" id="PTHR38593:SF1">
    <property type="entry name" value="BLR2558 PROTEIN"/>
    <property type="match status" value="1"/>
</dbReference>
<dbReference type="PANTHER" id="PTHR38593">
    <property type="entry name" value="BLR2558 PROTEIN"/>
    <property type="match status" value="1"/>
</dbReference>
<accession>A0A2T2YFR8</accession>
<sequence>MKKLTISSLIAFMLVTGFGCNSNKSNSENSTDNTSASGTASDSSGMTSSDTTASSTMNATPTNQSANDFMLKAASGGMMEVELGKMAQEKGSNADVKAFGQKMVEDHGKANAELKTLAAAKNVTLPVDLIAEHQKHVDAMKAMSGADFDKHYMSMMVDDHKKDIAEFEKATQNEDAEVKGFASKTLPVLKMHLDMAQKANAKVSK</sequence>
<feature type="chain" id="PRO_5015772825" evidence="2">
    <location>
        <begin position="22"/>
        <end position="205"/>
    </location>
</feature>
<comment type="caution">
    <text evidence="4">The sequence shown here is derived from an EMBL/GenBank/DDBJ whole genome shotgun (WGS) entry which is preliminary data.</text>
</comment>
<dbReference type="Gene3D" id="1.20.1260.10">
    <property type="match status" value="1"/>
</dbReference>
<dbReference type="InterPro" id="IPR012347">
    <property type="entry name" value="Ferritin-like"/>
</dbReference>
<evidence type="ECO:0000313" key="4">
    <source>
        <dbReference type="EMBL" id="PSR54365.1"/>
    </source>
</evidence>
<evidence type="ECO:0000259" key="3">
    <source>
        <dbReference type="Pfam" id="PF13628"/>
    </source>
</evidence>
<keyword evidence="5" id="KW-1185">Reference proteome</keyword>
<feature type="signal peptide" evidence="2">
    <location>
        <begin position="1"/>
        <end position="21"/>
    </location>
</feature>
<dbReference type="InterPro" id="IPR025419">
    <property type="entry name" value="DUF4142"/>
</dbReference>
<keyword evidence="2" id="KW-0732">Signal</keyword>
<dbReference type="Proteomes" id="UP000240357">
    <property type="component" value="Unassembled WGS sequence"/>
</dbReference>
<feature type="domain" description="DUF4142" evidence="3">
    <location>
        <begin position="65"/>
        <end position="198"/>
    </location>
</feature>
<dbReference type="PROSITE" id="PS51257">
    <property type="entry name" value="PROKAR_LIPOPROTEIN"/>
    <property type="match status" value="1"/>
</dbReference>
<dbReference type="AlphaFoldDB" id="A0A2T2YFR8"/>
<protein>
    <submittedName>
        <fullName evidence="4">DUF4142 domain-containing protein</fullName>
    </submittedName>
</protein>
<organism evidence="4 5">
    <name type="scientific">Adhaeribacter arboris</name>
    <dbReference type="NCBI Taxonomy" id="2072846"/>
    <lineage>
        <taxon>Bacteria</taxon>
        <taxon>Pseudomonadati</taxon>
        <taxon>Bacteroidota</taxon>
        <taxon>Cytophagia</taxon>
        <taxon>Cytophagales</taxon>
        <taxon>Hymenobacteraceae</taxon>
        <taxon>Adhaeribacter</taxon>
    </lineage>
</organism>
<dbReference type="RefSeq" id="WP_106929978.1">
    <property type="nucleotide sequence ID" value="NZ_PYFT01000001.1"/>
</dbReference>
<dbReference type="EMBL" id="PYFT01000001">
    <property type="protein sequence ID" value="PSR54365.1"/>
    <property type="molecule type" value="Genomic_DNA"/>
</dbReference>
<dbReference type="Pfam" id="PF13628">
    <property type="entry name" value="DUF4142"/>
    <property type="match status" value="1"/>
</dbReference>
<name>A0A2T2YFR8_9BACT</name>
<evidence type="ECO:0000256" key="2">
    <source>
        <dbReference type="SAM" id="SignalP"/>
    </source>
</evidence>
<dbReference type="OrthoDB" id="883203at2"/>
<gene>
    <name evidence="4" type="ORF">AHMF7605_13015</name>
</gene>
<evidence type="ECO:0000256" key="1">
    <source>
        <dbReference type="SAM" id="MobiDB-lite"/>
    </source>
</evidence>
<reference evidence="4 5" key="1">
    <citation type="submission" date="2018-03" db="EMBL/GenBank/DDBJ databases">
        <title>Adhaeribacter sp. HMF7605 Genome sequencing and assembly.</title>
        <authorList>
            <person name="Kang H."/>
            <person name="Kang J."/>
            <person name="Cha I."/>
            <person name="Kim H."/>
            <person name="Joh K."/>
        </authorList>
    </citation>
    <scope>NUCLEOTIDE SEQUENCE [LARGE SCALE GENOMIC DNA]</scope>
    <source>
        <strain evidence="4 5">HMF7605</strain>
    </source>
</reference>
<feature type="compositionally biased region" description="Low complexity" evidence="1">
    <location>
        <begin position="29"/>
        <end position="60"/>
    </location>
</feature>
<proteinExistence type="predicted"/>
<evidence type="ECO:0000313" key="5">
    <source>
        <dbReference type="Proteomes" id="UP000240357"/>
    </source>
</evidence>